<gene>
    <name evidence="2" type="ORF">SLI_0081</name>
</gene>
<proteinExistence type="predicted"/>
<dbReference type="EMBL" id="CM001889">
    <property type="protein sequence ID" value="EOY44800.1"/>
    <property type="molecule type" value="Genomic_DNA"/>
</dbReference>
<organism evidence="2 3">
    <name type="scientific">Streptomyces lividans 1326</name>
    <dbReference type="NCBI Taxonomy" id="1200984"/>
    <lineage>
        <taxon>Bacteria</taxon>
        <taxon>Bacillati</taxon>
        <taxon>Actinomycetota</taxon>
        <taxon>Actinomycetes</taxon>
        <taxon>Kitasatosporales</taxon>
        <taxon>Streptomycetaceae</taxon>
        <taxon>Streptomyces</taxon>
    </lineage>
</organism>
<sequence length="45" mass="4806">MHRRRCARPDRGLLGVWCVVCGVWCVVPGGQGSPFGTEGSAGYAR</sequence>
<protein>
    <submittedName>
        <fullName evidence="2">Uncharacterized protein</fullName>
    </submittedName>
</protein>
<evidence type="ECO:0000256" key="1">
    <source>
        <dbReference type="SAM" id="Phobius"/>
    </source>
</evidence>
<dbReference type="Proteomes" id="UP000014062">
    <property type="component" value="Chromosome"/>
</dbReference>
<keyword evidence="1" id="KW-0812">Transmembrane</keyword>
<keyword evidence="1" id="KW-0472">Membrane</keyword>
<accession>A0A7U9H843</accession>
<feature type="transmembrane region" description="Helical" evidence="1">
    <location>
        <begin position="12"/>
        <end position="30"/>
    </location>
</feature>
<keyword evidence="1" id="KW-1133">Transmembrane helix</keyword>
<evidence type="ECO:0000313" key="2">
    <source>
        <dbReference type="EMBL" id="EOY44800.1"/>
    </source>
</evidence>
<dbReference type="AlphaFoldDB" id="A0A7U9H843"/>
<evidence type="ECO:0000313" key="3">
    <source>
        <dbReference type="Proteomes" id="UP000014062"/>
    </source>
</evidence>
<name>A0A7U9H843_STRLI</name>
<reference evidence="3" key="1">
    <citation type="journal article" date="2013" name="Genome Biol. Evol.">
        <title>The genome sequence of Streptomyces lividans 66 reveals a novel tRNA-dependent peptide biosynthetic system within a metal-related genomic island.</title>
        <authorList>
            <person name="Cruz-Morales P."/>
            <person name="Vijgenboom E."/>
            <person name="Iruegas-Bocardo F."/>
            <person name="Girard G."/>
            <person name="Yanez-Guerra L.A."/>
            <person name="Ramos-Aboites H.E."/>
            <person name="Pernodet J.L."/>
            <person name="Anne J."/>
            <person name="van Wezel G.P."/>
            <person name="Barona-Gomez F."/>
        </authorList>
    </citation>
    <scope>NUCLEOTIDE SEQUENCE [LARGE SCALE GENOMIC DNA]</scope>
    <source>
        <strain evidence="3">1326</strain>
    </source>
</reference>